<feature type="transmembrane region" description="Helical" evidence="1">
    <location>
        <begin position="53"/>
        <end position="80"/>
    </location>
</feature>
<gene>
    <name evidence="2" type="ORF">M431DRAFT_298253</name>
</gene>
<organism evidence="2 3">
    <name type="scientific">Trichoderma harzianum CBS 226.95</name>
    <dbReference type="NCBI Taxonomy" id="983964"/>
    <lineage>
        <taxon>Eukaryota</taxon>
        <taxon>Fungi</taxon>
        <taxon>Dikarya</taxon>
        <taxon>Ascomycota</taxon>
        <taxon>Pezizomycotina</taxon>
        <taxon>Sordariomycetes</taxon>
        <taxon>Hypocreomycetidae</taxon>
        <taxon>Hypocreales</taxon>
        <taxon>Hypocreaceae</taxon>
        <taxon>Trichoderma</taxon>
    </lineage>
</organism>
<dbReference type="Proteomes" id="UP000241690">
    <property type="component" value="Unassembled WGS sequence"/>
</dbReference>
<protein>
    <submittedName>
        <fullName evidence="2">Uncharacterized protein</fullName>
    </submittedName>
</protein>
<keyword evidence="1" id="KW-0472">Membrane</keyword>
<dbReference type="RefSeq" id="XP_024778937.1">
    <property type="nucleotide sequence ID" value="XM_024914141.1"/>
</dbReference>
<evidence type="ECO:0000256" key="1">
    <source>
        <dbReference type="SAM" id="Phobius"/>
    </source>
</evidence>
<keyword evidence="1" id="KW-0812">Transmembrane</keyword>
<keyword evidence="1" id="KW-1133">Transmembrane helix</keyword>
<keyword evidence="3" id="KW-1185">Reference proteome</keyword>
<evidence type="ECO:0000313" key="3">
    <source>
        <dbReference type="Proteomes" id="UP000241690"/>
    </source>
</evidence>
<evidence type="ECO:0000313" key="2">
    <source>
        <dbReference type="EMBL" id="PTB59260.1"/>
    </source>
</evidence>
<name>A0A2T4AQD7_TRIHA</name>
<sequence>MDCAMHQHESMSWLRLKDIKDSRTFGHFGPPVDLVRPRIDLLVGGCCRYSLPFIFAFGLACGSSCVILETAVVLSLFISYTQNNALWHLGSINIRLIRCVHVLFLVSIDV</sequence>
<dbReference type="EMBL" id="KZ679676">
    <property type="protein sequence ID" value="PTB59260.1"/>
    <property type="molecule type" value="Genomic_DNA"/>
</dbReference>
<reference evidence="2 3" key="1">
    <citation type="submission" date="2016-07" db="EMBL/GenBank/DDBJ databases">
        <title>Multiple horizontal gene transfer events from other fungi enriched the ability of initially mycotrophic Trichoderma (Ascomycota) to feed on dead plant biomass.</title>
        <authorList>
            <consortium name="DOE Joint Genome Institute"/>
            <person name="Aerts A."/>
            <person name="Atanasova L."/>
            <person name="Chenthamara K."/>
            <person name="Zhang J."/>
            <person name="Grujic M."/>
            <person name="Henrissat B."/>
            <person name="Kuo A."/>
            <person name="Salamov A."/>
            <person name="Lipzen A."/>
            <person name="Labutti K."/>
            <person name="Barry K."/>
            <person name="Miao Y."/>
            <person name="Rahimi M.J."/>
            <person name="Shen Q."/>
            <person name="Grigoriev I.V."/>
            <person name="Kubicek C.P."/>
            <person name="Druzhinina I.S."/>
        </authorList>
    </citation>
    <scope>NUCLEOTIDE SEQUENCE [LARGE SCALE GENOMIC DNA]</scope>
    <source>
        <strain evidence="2 3">CBS 226.95</strain>
    </source>
</reference>
<proteinExistence type="predicted"/>
<dbReference type="AlphaFoldDB" id="A0A2T4AQD7"/>
<accession>A0A2T4AQD7</accession>
<dbReference type="GeneID" id="36622706"/>